<reference evidence="1 2" key="1">
    <citation type="submission" date="2016-02" db="EMBL/GenBank/DDBJ databases">
        <title>Complete genome sequence of Halocynthiibacter arcticus PAMC 20958t from arctic marine sediment.</title>
        <authorList>
            <person name="Lee Y.M."/>
            <person name="Baek K."/>
            <person name="Lee H.K."/>
            <person name="Shin S.C."/>
        </authorList>
    </citation>
    <scope>NUCLEOTIDE SEQUENCE [LARGE SCALE GENOMIC DNA]</scope>
    <source>
        <strain evidence="1">PAMC 20958</strain>
    </source>
</reference>
<dbReference type="RefSeq" id="WP_062628358.1">
    <property type="nucleotide sequence ID" value="NZ_CP014327.1"/>
</dbReference>
<evidence type="ECO:0000313" key="2">
    <source>
        <dbReference type="Proteomes" id="UP000070371"/>
    </source>
</evidence>
<dbReference type="KEGG" id="hat:RC74_18730"/>
<accession>A0A126V3X5</accession>
<dbReference type="STRING" id="1579316.RC74_18730"/>
<dbReference type="Proteomes" id="UP000070371">
    <property type="component" value="Chromosome"/>
</dbReference>
<name>A0A126V3X5_9RHOB</name>
<sequence>MFDYRQNADLCAVNRFLQDNWEVIGAASFILGGQRAFNRSKNLLEDVCAGTVLTRQLKRELQTLHDLLSLRHVTDPENRKCGYLVDSDLADPVVEGIFLLKYGLHGILTQIDAEHELPPKDHHLAA</sequence>
<dbReference type="AlphaFoldDB" id="A0A126V3X5"/>
<proteinExistence type="predicted"/>
<dbReference type="EMBL" id="CP014327">
    <property type="protein sequence ID" value="AML53022.1"/>
    <property type="molecule type" value="Genomic_DNA"/>
</dbReference>
<evidence type="ECO:0000313" key="1">
    <source>
        <dbReference type="EMBL" id="AML53022.1"/>
    </source>
</evidence>
<dbReference type="OrthoDB" id="7728363at2"/>
<gene>
    <name evidence="1" type="ORF">RC74_18730</name>
</gene>
<protein>
    <submittedName>
        <fullName evidence="1">Uncharacterized protein</fullName>
    </submittedName>
</protein>
<organism evidence="1 2">
    <name type="scientific">Falsihalocynthiibacter arcticus</name>
    <dbReference type="NCBI Taxonomy" id="1579316"/>
    <lineage>
        <taxon>Bacteria</taxon>
        <taxon>Pseudomonadati</taxon>
        <taxon>Pseudomonadota</taxon>
        <taxon>Alphaproteobacteria</taxon>
        <taxon>Rhodobacterales</taxon>
        <taxon>Roseobacteraceae</taxon>
        <taxon>Falsihalocynthiibacter</taxon>
    </lineage>
</organism>
<keyword evidence="2" id="KW-1185">Reference proteome</keyword>